<keyword evidence="10 11" id="KW-0472">Membrane</keyword>
<comment type="similarity">
    <text evidence="2">Belongs to the YajC family.</text>
</comment>
<keyword evidence="8 11" id="KW-1133">Transmembrane helix</keyword>
<dbReference type="AlphaFoldDB" id="A0A916JSN5"/>
<proteinExistence type="inferred from homology"/>
<keyword evidence="7" id="KW-0653">Protein transport</keyword>
<dbReference type="PANTHER" id="PTHR33909">
    <property type="entry name" value="SEC TRANSLOCON ACCESSORY COMPLEX SUBUNIT YAJC"/>
    <property type="match status" value="1"/>
</dbReference>
<sequence length="118" mass="13187">MTFYYGETNVFILNAYAQGVSTIDSAASFIQTYGLFILMIAVLYFSMIRPQMKRQKEHRKMLATMIRGDEVLTSSGMIGKISRIGEVYVGIELYEGVEVTIQKSSVSTILPKGTIKSL</sequence>
<keyword evidence="4" id="KW-0813">Transport</keyword>
<dbReference type="GO" id="GO:0015031">
    <property type="term" value="P:protein transport"/>
    <property type="evidence" value="ECO:0007669"/>
    <property type="project" value="UniProtKB-KW"/>
</dbReference>
<evidence type="ECO:0000256" key="4">
    <source>
        <dbReference type="ARBA" id="ARBA00022448"/>
    </source>
</evidence>
<evidence type="ECO:0000256" key="5">
    <source>
        <dbReference type="ARBA" id="ARBA00022475"/>
    </source>
</evidence>
<dbReference type="Proteomes" id="UP000693996">
    <property type="component" value="Chromosome"/>
</dbReference>
<keyword evidence="9" id="KW-0811">Translocation</keyword>
<evidence type="ECO:0000256" key="10">
    <source>
        <dbReference type="ARBA" id="ARBA00023136"/>
    </source>
</evidence>
<keyword evidence="13" id="KW-1185">Reference proteome</keyword>
<evidence type="ECO:0000256" key="6">
    <source>
        <dbReference type="ARBA" id="ARBA00022692"/>
    </source>
</evidence>
<evidence type="ECO:0000256" key="3">
    <source>
        <dbReference type="ARBA" id="ARBA00014962"/>
    </source>
</evidence>
<dbReference type="InterPro" id="IPR003849">
    <property type="entry name" value="Preprotein_translocase_YajC"/>
</dbReference>
<protein>
    <recommendedName>
        <fullName evidence="3">Sec translocon accessory complex subunit YajC</fullName>
    </recommendedName>
</protein>
<evidence type="ECO:0000256" key="1">
    <source>
        <dbReference type="ARBA" id="ARBA00004162"/>
    </source>
</evidence>
<evidence type="ECO:0000256" key="8">
    <source>
        <dbReference type="ARBA" id="ARBA00022989"/>
    </source>
</evidence>
<reference evidence="12" key="1">
    <citation type="submission" date="2021-06" db="EMBL/GenBank/DDBJ databases">
        <authorList>
            <person name="Szabo G."/>
        </authorList>
    </citation>
    <scope>NUCLEOTIDE SEQUENCE</scope>
    <source>
        <strain evidence="12">MYVALT</strain>
    </source>
</reference>
<dbReference type="NCBIfam" id="TIGR00739">
    <property type="entry name" value="yajC"/>
    <property type="match status" value="1"/>
</dbReference>
<dbReference type="EMBL" id="OU343031">
    <property type="protein sequence ID" value="CAG7599916.1"/>
    <property type="molecule type" value="Genomic_DNA"/>
</dbReference>
<feature type="transmembrane region" description="Helical" evidence="11">
    <location>
        <begin position="26"/>
        <end position="46"/>
    </location>
</feature>
<organism evidence="12 13">
    <name type="scientific">Candidatus Vallotiella hemipterorum</name>
    <dbReference type="NCBI Taxonomy" id="1177213"/>
    <lineage>
        <taxon>Bacteria</taxon>
        <taxon>Pseudomonadati</taxon>
        <taxon>Pseudomonadota</taxon>
        <taxon>Betaproteobacteria</taxon>
        <taxon>Burkholderiales</taxon>
        <taxon>Burkholderiaceae</taxon>
        <taxon>Candidatus Vallotiella</taxon>
    </lineage>
</organism>
<keyword evidence="6 11" id="KW-0812">Transmembrane</keyword>
<comment type="subcellular location">
    <subcellularLocation>
        <location evidence="1">Cell membrane</location>
        <topology evidence="1">Single-pass membrane protein</topology>
    </subcellularLocation>
</comment>
<dbReference type="Pfam" id="PF02699">
    <property type="entry name" value="YajC"/>
    <property type="match status" value="1"/>
</dbReference>
<dbReference type="KEGG" id="vtr:MYVALT_F_00600"/>
<name>A0A916JSN5_9BURK</name>
<keyword evidence="5" id="KW-1003">Cell membrane</keyword>
<evidence type="ECO:0000313" key="13">
    <source>
        <dbReference type="Proteomes" id="UP000693996"/>
    </source>
</evidence>
<evidence type="ECO:0000256" key="2">
    <source>
        <dbReference type="ARBA" id="ARBA00006742"/>
    </source>
</evidence>
<evidence type="ECO:0000313" key="12">
    <source>
        <dbReference type="EMBL" id="CAG7599916.1"/>
    </source>
</evidence>
<evidence type="ECO:0000256" key="9">
    <source>
        <dbReference type="ARBA" id="ARBA00023010"/>
    </source>
</evidence>
<accession>A0A916JSN5</accession>
<dbReference type="SMART" id="SM01323">
    <property type="entry name" value="YajC"/>
    <property type="match status" value="1"/>
</dbReference>
<evidence type="ECO:0000256" key="7">
    <source>
        <dbReference type="ARBA" id="ARBA00022927"/>
    </source>
</evidence>
<dbReference type="GO" id="GO:0005886">
    <property type="term" value="C:plasma membrane"/>
    <property type="evidence" value="ECO:0007669"/>
    <property type="project" value="UniProtKB-SubCell"/>
</dbReference>
<dbReference type="PANTHER" id="PTHR33909:SF1">
    <property type="entry name" value="SEC TRANSLOCON ACCESSORY COMPLEX SUBUNIT YAJC"/>
    <property type="match status" value="1"/>
</dbReference>
<gene>
    <name evidence="12" type="ORF">MYVALT_F_00600</name>
</gene>
<evidence type="ECO:0000256" key="11">
    <source>
        <dbReference type="SAM" id="Phobius"/>
    </source>
</evidence>
<dbReference type="PRINTS" id="PR01853">
    <property type="entry name" value="YAJCTRNLCASE"/>
</dbReference>